<keyword evidence="2" id="KW-1185">Reference proteome</keyword>
<dbReference type="Proteomes" id="UP000281431">
    <property type="component" value="Unassembled WGS sequence"/>
</dbReference>
<proteinExistence type="predicted"/>
<accession>A0A3N6LXP8</accession>
<dbReference type="OrthoDB" id="175629at2157"/>
<gene>
    <name evidence="1" type="ORF">EA472_22745</name>
</gene>
<sequence length="75" mass="8280">MSNQQPVGVIRAECKSCGWTLERSLDAADLEPEQNQGIATRVVYSHSYKCQSDGEDGWGEQTDVDMQLDMTGEPS</sequence>
<comment type="caution">
    <text evidence="1">The sequence shown here is derived from an EMBL/GenBank/DDBJ whole genome shotgun (WGS) entry which is preliminary data.</text>
</comment>
<evidence type="ECO:0000313" key="2">
    <source>
        <dbReference type="Proteomes" id="UP000281431"/>
    </source>
</evidence>
<protein>
    <submittedName>
        <fullName evidence="1">Uncharacterized protein</fullName>
    </submittedName>
</protein>
<dbReference type="AlphaFoldDB" id="A0A3N6LXP8"/>
<organism evidence="1 2">
    <name type="scientific">Natrarchaeobius chitinivorans</name>
    <dbReference type="NCBI Taxonomy" id="1679083"/>
    <lineage>
        <taxon>Archaea</taxon>
        <taxon>Methanobacteriati</taxon>
        <taxon>Methanobacteriota</taxon>
        <taxon>Stenosarchaea group</taxon>
        <taxon>Halobacteria</taxon>
        <taxon>Halobacteriales</taxon>
        <taxon>Natrialbaceae</taxon>
        <taxon>Natrarchaeobius</taxon>
    </lineage>
</organism>
<dbReference type="EMBL" id="REFZ01000069">
    <property type="protein sequence ID" value="RQG93767.1"/>
    <property type="molecule type" value="Genomic_DNA"/>
</dbReference>
<reference evidence="1 2" key="1">
    <citation type="submission" date="2018-10" db="EMBL/GenBank/DDBJ databases">
        <title>Natrarchaeobius chitinivorans gen. nov., sp. nov., and Natrarchaeobius haloalkaliphilus sp. nov., alkaliphilic, chitin-utilizing haloarchaea from hypersaline alkaline lakes.</title>
        <authorList>
            <person name="Sorokin D.Y."/>
            <person name="Elcheninov A.G."/>
            <person name="Kostrikina N.A."/>
            <person name="Bale N.J."/>
            <person name="Sinninghe Damste J.S."/>
            <person name="Khijniak T.V."/>
            <person name="Kublanov I.V."/>
            <person name="Toshchakov S.V."/>
        </authorList>
    </citation>
    <scope>NUCLEOTIDE SEQUENCE [LARGE SCALE GENOMIC DNA]</scope>
    <source>
        <strain evidence="1 2">AArcht7</strain>
    </source>
</reference>
<evidence type="ECO:0000313" key="1">
    <source>
        <dbReference type="EMBL" id="RQG93767.1"/>
    </source>
</evidence>
<name>A0A3N6LXP8_NATCH</name>